<dbReference type="EMBL" id="CP022315">
    <property type="protein sequence ID" value="ASK62658.1"/>
    <property type="molecule type" value="Genomic_DNA"/>
</dbReference>
<name>A0A220U3C4_9BACI</name>
<organism evidence="4 5">
    <name type="scientific">Virgibacillus phasianinus</name>
    <dbReference type="NCBI Taxonomy" id="2017483"/>
    <lineage>
        <taxon>Bacteria</taxon>
        <taxon>Bacillati</taxon>
        <taxon>Bacillota</taxon>
        <taxon>Bacilli</taxon>
        <taxon>Bacillales</taxon>
        <taxon>Bacillaceae</taxon>
        <taxon>Virgibacillus</taxon>
    </lineage>
</organism>
<keyword evidence="5" id="KW-1185">Reference proteome</keyword>
<keyword evidence="1" id="KW-0378">Hydrolase</keyword>
<reference evidence="4 5" key="1">
    <citation type="submission" date="2017-07" db="EMBL/GenBank/DDBJ databases">
        <title>Virgibacillus sp. LM2416.</title>
        <authorList>
            <person name="Tak E.J."/>
            <person name="Bae J.-W."/>
        </authorList>
    </citation>
    <scope>NUCLEOTIDE SEQUENCE [LARGE SCALE GENOMIC DNA]</scope>
    <source>
        <strain evidence="4 5">LM2416</strain>
    </source>
</reference>
<dbReference type="Pfam" id="PF02903">
    <property type="entry name" value="Alpha-amylase_N"/>
    <property type="match status" value="1"/>
</dbReference>
<evidence type="ECO:0000256" key="2">
    <source>
        <dbReference type="ARBA" id="ARBA00023295"/>
    </source>
</evidence>
<dbReference type="RefSeq" id="WP_089061917.1">
    <property type="nucleotide sequence ID" value="NZ_CP022315.1"/>
</dbReference>
<dbReference type="Proteomes" id="UP000198312">
    <property type="component" value="Chromosome"/>
</dbReference>
<dbReference type="SMART" id="SM00642">
    <property type="entry name" value="Aamy"/>
    <property type="match status" value="1"/>
</dbReference>
<evidence type="ECO:0000256" key="1">
    <source>
        <dbReference type="ARBA" id="ARBA00022801"/>
    </source>
</evidence>
<dbReference type="CDD" id="cd11338">
    <property type="entry name" value="AmyAc_CMD"/>
    <property type="match status" value="1"/>
</dbReference>
<keyword evidence="2 4" id="KW-0326">Glycosidase</keyword>
<dbReference type="InterPro" id="IPR004185">
    <property type="entry name" value="Glyco_hydro_13_lg-like_dom"/>
</dbReference>
<dbReference type="CDD" id="cd02857">
    <property type="entry name" value="E_set_CDase_PDE_N"/>
    <property type="match status" value="1"/>
</dbReference>
<dbReference type="GO" id="GO:0004553">
    <property type="term" value="F:hydrolase activity, hydrolyzing O-glycosyl compounds"/>
    <property type="evidence" value="ECO:0007669"/>
    <property type="project" value="InterPro"/>
</dbReference>
<accession>A0A220U3C4</accession>
<dbReference type="Pfam" id="PF00128">
    <property type="entry name" value="Alpha-amylase"/>
    <property type="match status" value="1"/>
</dbReference>
<dbReference type="PANTHER" id="PTHR10357:SF210">
    <property type="entry name" value="MALTODEXTRIN GLUCOSIDASE"/>
    <property type="match status" value="1"/>
</dbReference>
<dbReference type="Gene3D" id="2.60.40.1180">
    <property type="entry name" value="Golgi alpha-mannosidase II"/>
    <property type="match status" value="1"/>
</dbReference>
<dbReference type="GO" id="GO:0005975">
    <property type="term" value="P:carbohydrate metabolic process"/>
    <property type="evidence" value="ECO:0007669"/>
    <property type="project" value="InterPro"/>
</dbReference>
<dbReference type="InterPro" id="IPR045857">
    <property type="entry name" value="O16G_dom_2"/>
</dbReference>
<dbReference type="InterPro" id="IPR013783">
    <property type="entry name" value="Ig-like_fold"/>
</dbReference>
<protein>
    <submittedName>
        <fullName evidence="4">Alpha-glycosidase</fullName>
    </submittedName>
</protein>
<gene>
    <name evidence="4" type="ORF">CFK37_11120</name>
</gene>
<dbReference type="Gene3D" id="2.60.40.10">
    <property type="entry name" value="Immunoglobulins"/>
    <property type="match status" value="1"/>
</dbReference>
<dbReference type="InterPro" id="IPR006047">
    <property type="entry name" value="GH13_cat_dom"/>
</dbReference>
<dbReference type="InterPro" id="IPR017853">
    <property type="entry name" value="GH"/>
</dbReference>
<evidence type="ECO:0000259" key="3">
    <source>
        <dbReference type="SMART" id="SM00642"/>
    </source>
</evidence>
<evidence type="ECO:0000313" key="5">
    <source>
        <dbReference type="Proteomes" id="UP000198312"/>
    </source>
</evidence>
<feature type="domain" description="Glycosyl hydrolase family 13 catalytic" evidence="3">
    <location>
        <begin position="138"/>
        <end position="496"/>
    </location>
</feature>
<evidence type="ECO:0000313" key="4">
    <source>
        <dbReference type="EMBL" id="ASK62658.1"/>
    </source>
</evidence>
<dbReference type="SUPFAM" id="SSF51445">
    <property type="entry name" value="(Trans)glycosidases"/>
    <property type="match status" value="1"/>
</dbReference>
<dbReference type="Gene3D" id="3.90.400.10">
    <property type="entry name" value="Oligo-1,6-glucosidase, Domain 2"/>
    <property type="match status" value="1"/>
</dbReference>
<dbReference type="PANTHER" id="PTHR10357">
    <property type="entry name" value="ALPHA-AMYLASE FAMILY MEMBER"/>
    <property type="match status" value="1"/>
</dbReference>
<dbReference type="AlphaFoldDB" id="A0A220U3C4"/>
<proteinExistence type="predicted"/>
<sequence>MLKEAIYHRPKNNFAYAYDGKTLHIVLQTKKDDLNSAVLIYGDPYNWSDGRWVNQTLAMKKSGSSDFHDFWFIAVKPEFRRMRYGFRCSDANETTIYTERGFFQSPPADTAFYFCFPYVNGIDVFNAPSWVKHTVWYQIFPERFANGDKSNDPENALPWGSTPPSPSNLFGGDFQGVLNNLDHLVKLGVNGIYFTPVFKANSNHKYDTIDYMEIDPQFGDKETFRKLVKECHRRGIRIMLDAVFNHSGYFFEPFQDVLKNQENSIYKDWFHLYEFPVVTKPEPNYDTFAFVSSMPKLNTEHPEVRNYLLDVARYWILEFDIDGWRLDVANEVDHAFWRAFRTIVKEAKPDVYILGEIWHDSMPWLQGDQFDGVMNYPFTDAAVDFFGKREISASAFANKITSVQHMYPKNVNEVAFNLLDSHDTSRILTLAGRYPARVKLMYLFMFTFPGTPCIYYGDEIGMDGGQDPGCRACMIWDENRQDQDIFQFIQSLIHFRNTDSIVGNDGDLHFLSVDDREQTIIYEKSSNERRLIFMINNNDREVCMKNIFTQEKEEVNELIPEQGTITKRRVDLAYSVTLNLEPNGFKILEQIFKRLGQNPVNKKAWHSPFR</sequence>
<dbReference type="Gene3D" id="3.20.20.80">
    <property type="entry name" value="Glycosidases"/>
    <property type="match status" value="1"/>
</dbReference>
<dbReference type="OrthoDB" id="9805159at2"/>
<dbReference type="InterPro" id="IPR013780">
    <property type="entry name" value="Glyco_hydro_b"/>
</dbReference>
<dbReference type="KEGG" id="vil:CFK37_11120"/>